<accession>A0A1B6KCX7</accession>
<evidence type="ECO:0000256" key="1">
    <source>
        <dbReference type="ARBA" id="ARBA00005234"/>
    </source>
</evidence>
<sequence>MNNVDSKLNSELKEIEPCLNTLSKKYDDSKIFDEKNIPNEIEGDKCGSILEVECNIAGELCLEEKNVAPYIFTPDFAASTEVIVESNGNSVKNSPLTCKHVGQERPDAANNVIVYPETTLANSCVTVNFVETLDKKTYSENQETEKSVIKTSRKFVKCHHLIGDFSIDSQTWSAMKDSKERLLTTVYPSIVSQKFFPISKGCVLQMKNINYFKKSGRKILTVYAYCGHNTITTFKLEFYKIFNSKDVLIRVFSNANSCLHEQKKTRELSGILRDKIKHTLLTRNPMSVRLDCVQNLDVEGVQLNNVQEAKSYSVFRKARSEALAANDLDKNALIDLMKMAIIQSGKQDQYVQLVGNPLHVIIFSKQLLDLTMKAKNVNKKTKNELTMHLDATGTVVRYVPPGCDSKRVLYYALVFRLSHYVLPASEYITCSHTGASIGFWLLAYKQFLVNNRQWPICNRVVTDFSWAIINAVLTQWNCMSMVTYLLACHEFINAERTKYLPTVTLHICVSHFVKIIVKDIYHSTFTQNNSEKKNIKEFVMQVMCSIINCCCYDTVKLILRHALVVLLSKNMSSTVSDSVKILVTVCGPLLNVNVKEEDTTFRDEVTEEDDSPSDALYKRSPFYKDIKSIETDIITLLKSSECSQQQGCTKDGINGTGILYDSDEVLIDNDGSSFCDVFNVVTENKHYCPRMAHLIVTKYSPYLPMWSALLLKSSSGNVTSGRLSNGPVENWFFQLKNIILAGEKRLRPNRFVRRVRQHLMGIYREIILNIPREGCARGKRKLKVNTKEIRCKKKMKSSGKSTLKSPEDSDLIVNNKNIDTIEESWDKRGKIPKTFFNSQYIQRIGQEKVGISDSEANVIRNKVLPSGLVDDVDYYVPVKNGLNYVVCILKGPIVGQLYVNFDDMKILITKQWFTSDNITAISFMLQKAYPDTNSIVFDDNVATAALYKGENIDSEHFLLKNSKISQQTTKLFFPVNINQSHWVLVYVKIKEKQFSYIDPMYDLTQCNSPHIKAMTTRTFDNLLVFLSSQTNEHIEDLKEGWTVVQHDHPVQKDAYNCGVFVMYFMEQLMNNDKIALTFAPDKHRIDLYRELLMHSENMSHVCLPCGRSFTTFIPLDKECESVECSACLRWFHIIKPGCLPDDVPKDIDELNKPDIKVFCTLCRLYWKNHLQQ</sequence>
<evidence type="ECO:0000256" key="2">
    <source>
        <dbReference type="ARBA" id="ARBA00022670"/>
    </source>
</evidence>
<dbReference type="Pfam" id="PF02902">
    <property type="entry name" value="Peptidase_C48"/>
    <property type="match status" value="1"/>
</dbReference>
<gene>
    <name evidence="5" type="ORF">g.3169</name>
</gene>
<dbReference type="InterPro" id="IPR038765">
    <property type="entry name" value="Papain-like_cys_pep_sf"/>
</dbReference>
<evidence type="ECO:0000256" key="3">
    <source>
        <dbReference type="ARBA" id="ARBA00022801"/>
    </source>
</evidence>
<evidence type="ECO:0000259" key="4">
    <source>
        <dbReference type="PROSITE" id="PS50600"/>
    </source>
</evidence>
<dbReference type="GO" id="GO:0008234">
    <property type="term" value="F:cysteine-type peptidase activity"/>
    <property type="evidence" value="ECO:0007669"/>
    <property type="project" value="InterPro"/>
</dbReference>
<dbReference type="InterPro" id="IPR003653">
    <property type="entry name" value="Peptidase_C48_C"/>
</dbReference>
<dbReference type="GO" id="GO:0006508">
    <property type="term" value="P:proteolysis"/>
    <property type="evidence" value="ECO:0007669"/>
    <property type="project" value="UniProtKB-KW"/>
</dbReference>
<dbReference type="EMBL" id="GEBQ01030674">
    <property type="protein sequence ID" value="JAT09303.1"/>
    <property type="molecule type" value="Transcribed_RNA"/>
</dbReference>
<dbReference type="AlphaFoldDB" id="A0A1B6KCX7"/>
<organism evidence="5">
    <name type="scientific">Graphocephala atropunctata</name>
    <dbReference type="NCBI Taxonomy" id="36148"/>
    <lineage>
        <taxon>Eukaryota</taxon>
        <taxon>Metazoa</taxon>
        <taxon>Ecdysozoa</taxon>
        <taxon>Arthropoda</taxon>
        <taxon>Hexapoda</taxon>
        <taxon>Insecta</taxon>
        <taxon>Pterygota</taxon>
        <taxon>Neoptera</taxon>
        <taxon>Paraneoptera</taxon>
        <taxon>Hemiptera</taxon>
        <taxon>Auchenorrhyncha</taxon>
        <taxon>Membracoidea</taxon>
        <taxon>Cicadellidae</taxon>
        <taxon>Cicadellinae</taxon>
        <taxon>Cicadellini</taxon>
        <taxon>Graphocephala</taxon>
    </lineage>
</organism>
<dbReference type="Gene3D" id="3.40.395.10">
    <property type="entry name" value="Adenoviral Proteinase, Chain A"/>
    <property type="match status" value="1"/>
</dbReference>
<dbReference type="PROSITE" id="PS50600">
    <property type="entry name" value="ULP_PROTEASE"/>
    <property type="match status" value="1"/>
</dbReference>
<feature type="domain" description="Ubiquitin-like protease family profile" evidence="4">
    <location>
        <begin position="897"/>
        <end position="1068"/>
    </location>
</feature>
<proteinExistence type="inferred from homology"/>
<comment type="similarity">
    <text evidence="1">Belongs to the peptidase C48 family.</text>
</comment>
<reference evidence="5" key="1">
    <citation type="submission" date="2015-11" db="EMBL/GenBank/DDBJ databases">
        <title>De novo transcriptome assembly of four potential Pierce s Disease insect vectors from Arizona vineyards.</title>
        <authorList>
            <person name="Tassone E.E."/>
        </authorList>
    </citation>
    <scope>NUCLEOTIDE SEQUENCE</scope>
</reference>
<dbReference type="SUPFAM" id="SSF54001">
    <property type="entry name" value="Cysteine proteinases"/>
    <property type="match status" value="1"/>
</dbReference>
<keyword evidence="3" id="KW-0378">Hydrolase</keyword>
<evidence type="ECO:0000313" key="5">
    <source>
        <dbReference type="EMBL" id="JAT09303.1"/>
    </source>
</evidence>
<protein>
    <recommendedName>
        <fullName evidence="4">Ubiquitin-like protease family profile domain-containing protein</fullName>
    </recommendedName>
</protein>
<name>A0A1B6KCX7_9HEMI</name>
<keyword evidence="2" id="KW-0645">Protease</keyword>